<accession>A0A3P4B942</accession>
<dbReference type="CDD" id="cd13578">
    <property type="entry name" value="PBP2_Bug27"/>
    <property type="match status" value="1"/>
</dbReference>
<dbReference type="Gene3D" id="3.40.190.150">
    <property type="entry name" value="Bordetella uptake gene, domain 1"/>
    <property type="match status" value="1"/>
</dbReference>
<protein>
    <submittedName>
        <fullName evidence="3">Tripartite tricarboxylate transporter family receptor</fullName>
    </submittedName>
</protein>
<sequence>MRKPIFIALGATVLACAAVLPLSAQAQASAAPYPTRAITMIVPYTPGSGADILARAIGPIMSRELGQPVVVENRAGASGTIGTTAVARAAPDGHTLLMSADTITITPSLYRKLPFSPEKDLAPVGRAAQGTLVLVANPEVPAKSVAELVALAKQWPGQLSYASPGSGTPQHVLMELFKQSTGTDMQHVPYKGMAGALTDLIGGQVQIGVMSVQVAMNHVTTGRLRLLGVADYQRLAAAPDMPTFQEMGYPEMSHPNWFGLFAPAQTPSAVIDKLNATMRHALAQKEVQETLAKQGMRVAPGTPAELAKQVDQDMARWSGVIAKAGITAD</sequence>
<organism evidence="3 4">
    <name type="scientific">Pigmentiphaga humi</name>
    <dbReference type="NCBI Taxonomy" id="2478468"/>
    <lineage>
        <taxon>Bacteria</taxon>
        <taxon>Pseudomonadati</taxon>
        <taxon>Pseudomonadota</taxon>
        <taxon>Betaproteobacteria</taxon>
        <taxon>Burkholderiales</taxon>
        <taxon>Alcaligenaceae</taxon>
        <taxon>Pigmentiphaga</taxon>
    </lineage>
</organism>
<dbReference type="Gene3D" id="3.40.190.10">
    <property type="entry name" value="Periplasmic binding protein-like II"/>
    <property type="match status" value="1"/>
</dbReference>
<gene>
    <name evidence="3" type="ORF">PIGHUM_03752</name>
</gene>
<evidence type="ECO:0000313" key="3">
    <source>
        <dbReference type="EMBL" id="VCU71665.1"/>
    </source>
</evidence>
<dbReference type="RefSeq" id="WP_124081259.1">
    <property type="nucleotide sequence ID" value="NZ_UWPJ01000029.1"/>
</dbReference>
<name>A0A3P4B942_9BURK</name>
<dbReference type="OrthoDB" id="8678477at2"/>
<dbReference type="SUPFAM" id="SSF53850">
    <property type="entry name" value="Periplasmic binding protein-like II"/>
    <property type="match status" value="1"/>
</dbReference>
<dbReference type="Proteomes" id="UP000277294">
    <property type="component" value="Unassembled WGS sequence"/>
</dbReference>
<proteinExistence type="inferred from homology"/>
<feature type="signal peptide" evidence="2">
    <location>
        <begin position="1"/>
        <end position="26"/>
    </location>
</feature>
<evidence type="ECO:0000313" key="4">
    <source>
        <dbReference type="Proteomes" id="UP000277294"/>
    </source>
</evidence>
<feature type="chain" id="PRO_5018109895" evidence="2">
    <location>
        <begin position="27"/>
        <end position="329"/>
    </location>
</feature>
<dbReference type="PANTHER" id="PTHR42928:SF5">
    <property type="entry name" value="BLR1237 PROTEIN"/>
    <property type="match status" value="1"/>
</dbReference>
<dbReference type="PANTHER" id="PTHR42928">
    <property type="entry name" value="TRICARBOXYLATE-BINDING PROTEIN"/>
    <property type="match status" value="1"/>
</dbReference>
<dbReference type="PIRSF" id="PIRSF017082">
    <property type="entry name" value="YflP"/>
    <property type="match status" value="1"/>
</dbReference>
<dbReference type="PROSITE" id="PS51257">
    <property type="entry name" value="PROKAR_LIPOPROTEIN"/>
    <property type="match status" value="1"/>
</dbReference>
<dbReference type="InterPro" id="IPR005064">
    <property type="entry name" value="BUG"/>
</dbReference>
<comment type="similarity">
    <text evidence="1">Belongs to the UPF0065 (bug) family.</text>
</comment>
<dbReference type="InterPro" id="IPR042100">
    <property type="entry name" value="Bug_dom1"/>
</dbReference>
<keyword evidence="3" id="KW-0675">Receptor</keyword>
<evidence type="ECO:0000256" key="1">
    <source>
        <dbReference type="ARBA" id="ARBA00006987"/>
    </source>
</evidence>
<dbReference type="Pfam" id="PF03401">
    <property type="entry name" value="TctC"/>
    <property type="match status" value="1"/>
</dbReference>
<keyword evidence="4" id="KW-1185">Reference proteome</keyword>
<keyword evidence="2" id="KW-0732">Signal</keyword>
<dbReference type="EMBL" id="UWPJ01000029">
    <property type="protein sequence ID" value="VCU71665.1"/>
    <property type="molecule type" value="Genomic_DNA"/>
</dbReference>
<dbReference type="AlphaFoldDB" id="A0A3P4B942"/>
<evidence type="ECO:0000256" key="2">
    <source>
        <dbReference type="SAM" id="SignalP"/>
    </source>
</evidence>
<reference evidence="3 4" key="1">
    <citation type="submission" date="2018-10" db="EMBL/GenBank/DDBJ databases">
        <authorList>
            <person name="Criscuolo A."/>
        </authorList>
    </citation>
    <scope>NUCLEOTIDE SEQUENCE [LARGE SCALE GENOMIC DNA]</scope>
    <source>
        <strain evidence="3">DnA1</strain>
    </source>
</reference>